<feature type="transmembrane region" description="Helical" evidence="6">
    <location>
        <begin position="20"/>
        <end position="43"/>
    </location>
</feature>
<keyword evidence="9" id="KW-1185">Reference proteome</keyword>
<comment type="similarity">
    <text evidence="5">Belongs to the SAT4 family.</text>
</comment>
<feature type="transmembrane region" description="Helical" evidence="6">
    <location>
        <begin position="135"/>
        <end position="156"/>
    </location>
</feature>
<evidence type="ECO:0000256" key="2">
    <source>
        <dbReference type="ARBA" id="ARBA00022692"/>
    </source>
</evidence>
<feature type="domain" description="Rhodopsin" evidence="7">
    <location>
        <begin position="39"/>
        <end position="281"/>
    </location>
</feature>
<sequence>MANTLEFPPAVNPDDPGRGPMIVGLTWTFTSLAVIAVALRFYVRKFVTRALGWDDWLMLFAVVLQVANQALVTVSFHYGLGKHDTSLKKPDQMIAVLKWNWIASLPGMIVSILARISIAILLIRLFGVYEWFKRFLIVFTILQTTVCTLIIPFTWLQDNPVQGLWDVYDRQVKHWDPRIVLYMEYFGQSLYTFSDLTYVLFPVIIIWNLNMPVRQKIGLMLLMAASLFTMSMSIMKVMVAQGSSHFSPDVEYNASLGVLWSGMEQTCVIIMGCVPPLRAITKLDFTGLRGISSSLSSLVGRDKNKQSSLDIGHKSSTGRDYNHHELKPFEFNHVPTPIRPQVFTVTAKYSTKGGERTNESPEMKNRVRRTDHFAILDDYSGETISETTADIV</sequence>
<evidence type="ECO:0000259" key="7">
    <source>
        <dbReference type="Pfam" id="PF20684"/>
    </source>
</evidence>
<evidence type="ECO:0000313" key="8">
    <source>
        <dbReference type="EMBL" id="KUJ18478.1"/>
    </source>
</evidence>
<dbReference type="Proteomes" id="UP000070700">
    <property type="component" value="Unassembled WGS sequence"/>
</dbReference>
<keyword evidence="4 6" id="KW-0472">Membrane</keyword>
<feature type="transmembrane region" description="Helical" evidence="6">
    <location>
        <begin position="185"/>
        <end position="207"/>
    </location>
</feature>
<dbReference type="GO" id="GO:0016020">
    <property type="term" value="C:membrane"/>
    <property type="evidence" value="ECO:0007669"/>
    <property type="project" value="UniProtKB-SubCell"/>
</dbReference>
<reference evidence="8 9" key="1">
    <citation type="submission" date="2015-10" db="EMBL/GenBank/DDBJ databases">
        <title>Full genome of DAOMC 229536 Phialocephala scopiformis, a fungal endophyte of spruce producing the potent anti-insectan compound rugulosin.</title>
        <authorList>
            <consortium name="DOE Joint Genome Institute"/>
            <person name="Walker A.K."/>
            <person name="Frasz S.L."/>
            <person name="Seifert K.A."/>
            <person name="Miller J.D."/>
            <person name="Mondo S.J."/>
            <person name="Labutti K."/>
            <person name="Lipzen A."/>
            <person name="Dockter R."/>
            <person name="Kennedy M."/>
            <person name="Grigoriev I.V."/>
            <person name="Spatafora J.W."/>
        </authorList>
    </citation>
    <scope>NUCLEOTIDE SEQUENCE [LARGE SCALE GENOMIC DNA]</scope>
    <source>
        <strain evidence="8 9">CBS 120377</strain>
    </source>
</reference>
<dbReference type="InterPro" id="IPR052337">
    <property type="entry name" value="SAT4-like"/>
</dbReference>
<evidence type="ECO:0000256" key="5">
    <source>
        <dbReference type="ARBA" id="ARBA00038359"/>
    </source>
</evidence>
<evidence type="ECO:0000256" key="3">
    <source>
        <dbReference type="ARBA" id="ARBA00022989"/>
    </source>
</evidence>
<dbReference type="PANTHER" id="PTHR33048">
    <property type="entry name" value="PTH11-LIKE INTEGRAL MEMBRANE PROTEIN (AFU_ORTHOLOGUE AFUA_5G11245)"/>
    <property type="match status" value="1"/>
</dbReference>
<organism evidence="8 9">
    <name type="scientific">Mollisia scopiformis</name>
    <name type="common">Conifer needle endophyte fungus</name>
    <name type="synonym">Phialocephala scopiformis</name>
    <dbReference type="NCBI Taxonomy" id="149040"/>
    <lineage>
        <taxon>Eukaryota</taxon>
        <taxon>Fungi</taxon>
        <taxon>Dikarya</taxon>
        <taxon>Ascomycota</taxon>
        <taxon>Pezizomycotina</taxon>
        <taxon>Leotiomycetes</taxon>
        <taxon>Helotiales</taxon>
        <taxon>Mollisiaceae</taxon>
        <taxon>Mollisia</taxon>
    </lineage>
</organism>
<feature type="transmembrane region" description="Helical" evidence="6">
    <location>
        <begin position="99"/>
        <end position="123"/>
    </location>
</feature>
<dbReference type="OrthoDB" id="5429740at2759"/>
<evidence type="ECO:0000256" key="1">
    <source>
        <dbReference type="ARBA" id="ARBA00004141"/>
    </source>
</evidence>
<dbReference type="GeneID" id="28832118"/>
<accession>A0A194XE72</accession>
<comment type="subcellular location">
    <subcellularLocation>
        <location evidence="1">Membrane</location>
        <topology evidence="1">Multi-pass membrane protein</topology>
    </subcellularLocation>
</comment>
<protein>
    <recommendedName>
        <fullName evidence="7">Rhodopsin domain-containing protein</fullName>
    </recommendedName>
</protein>
<dbReference type="EMBL" id="KQ947412">
    <property type="protein sequence ID" value="KUJ18478.1"/>
    <property type="molecule type" value="Genomic_DNA"/>
</dbReference>
<dbReference type="InParanoid" id="A0A194XE72"/>
<dbReference type="RefSeq" id="XP_018072833.1">
    <property type="nucleotide sequence ID" value="XM_018222392.1"/>
</dbReference>
<evidence type="ECO:0000256" key="4">
    <source>
        <dbReference type="ARBA" id="ARBA00023136"/>
    </source>
</evidence>
<dbReference type="PANTHER" id="PTHR33048:SF146">
    <property type="entry name" value="INTEGRAL MEMBRANE PROTEIN"/>
    <property type="match status" value="1"/>
</dbReference>
<name>A0A194XE72_MOLSC</name>
<proteinExistence type="inferred from homology"/>
<keyword evidence="3 6" id="KW-1133">Transmembrane helix</keyword>
<keyword evidence="2 6" id="KW-0812">Transmembrane</keyword>
<evidence type="ECO:0000313" key="9">
    <source>
        <dbReference type="Proteomes" id="UP000070700"/>
    </source>
</evidence>
<gene>
    <name evidence="8" type="ORF">LY89DRAFT_780548</name>
</gene>
<dbReference type="KEGG" id="psco:LY89DRAFT_780548"/>
<dbReference type="InterPro" id="IPR049326">
    <property type="entry name" value="Rhodopsin_dom_fungi"/>
</dbReference>
<feature type="transmembrane region" description="Helical" evidence="6">
    <location>
        <begin position="55"/>
        <end position="79"/>
    </location>
</feature>
<feature type="transmembrane region" description="Helical" evidence="6">
    <location>
        <begin position="219"/>
        <end position="239"/>
    </location>
</feature>
<dbReference type="Pfam" id="PF20684">
    <property type="entry name" value="Fung_rhodopsin"/>
    <property type="match status" value="1"/>
</dbReference>
<dbReference type="AlphaFoldDB" id="A0A194XE72"/>
<evidence type="ECO:0000256" key="6">
    <source>
        <dbReference type="SAM" id="Phobius"/>
    </source>
</evidence>